<evidence type="ECO:0000256" key="3">
    <source>
        <dbReference type="ARBA" id="ARBA00038160"/>
    </source>
</evidence>
<keyword evidence="6" id="KW-1185">Reference proteome</keyword>
<sequence>MEPQRKRRKTEESDTFLWEVLPVLSEELSQGIEFLQAYAAPIINKKDTSHLVKKLTAMYPLEGLQHIKRVRACRDKHSPHPLEIIVCLASDLNSKEEEGGTIPSITALLHNSESDCTGLGEPFLVKIPAFPPLTRPQFEEASRHWPTSFHEDKQVTVALKGELFSKDEKAKMQKYMEQAIEAARAGKEEGMASVGALVVDPDTDAVLAVAHDCRNSPNPLLHAVMVCIDLIAHGQGGGAYNYKKYPACHFVPTDASHYLANDNSLPSVDCSSLEQTTESGLPYICTGYDLYVTREPCVMCAMALVHSRIRRVFFGVISTDGALGTKYKIHTKKDLNHRFEVFKGVMEQDCQKLSQL</sequence>
<evidence type="ECO:0000256" key="2">
    <source>
        <dbReference type="ARBA" id="ARBA00022694"/>
    </source>
</evidence>
<accession>A0AAD8G6R4</accession>
<dbReference type="GO" id="GO:0052717">
    <property type="term" value="F:tRNA-specific adenosine-34 deaminase activity"/>
    <property type="evidence" value="ECO:0007669"/>
    <property type="project" value="TreeGrafter"/>
</dbReference>
<organism evidence="5 6">
    <name type="scientific">Acipenser oxyrinchus oxyrinchus</name>
    <dbReference type="NCBI Taxonomy" id="40147"/>
    <lineage>
        <taxon>Eukaryota</taxon>
        <taxon>Metazoa</taxon>
        <taxon>Chordata</taxon>
        <taxon>Craniata</taxon>
        <taxon>Vertebrata</taxon>
        <taxon>Euteleostomi</taxon>
        <taxon>Actinopterygii</taxon>
        <taxon>Chondrostei</taxon>
        <taxon>Acipenseriformes</taxon>
        <taxon>Acipenseridae</taxon>
        <taxon>Acipenser</taxon>
    </lineage>
</organism>
<dbReference type="GO" id="GO:0005634">
    <property type="term" value="C:nucleus"/>
    <property type="evidence" value="ECO:0007669"/>
    <property type="project" value="TreeGrafter"/>
</dbReference>
<protein>
    <submittedName>
        <fullName evidence="5">Inactive tRNA-specific adenosine deaminase-like protein 3</fullName>
    </submittedName>
</protein>
<keyword evidence="2" id="KW-0819">tRNA processing</keyword>
<dbReference type="SUPFAM" id="SSF53927">
    <property type="entry name" value="Cytidine deaminase-like"/>
    <property type="match status" value="1"/>
</dbReference>
<comment type="caution">
    <text evidence="5">The sequence shown here is derived from an EMBL/GenBank/DDBJ whole genome shotgun (WGS) entry which is preliminary data.</text>
</comment>
<dbReference type="Pfam" id="PF00383">
    <property type="entry name" value="dCMP_cyt_deam_1"/>
    <property type="match status" value="1"/>
</dbReference>
<gene>
    <name evidence="5" type="primary">adat3</name>
    <name evidence="5" type="ORF">AOXY_G14181</name>
</gene>
<reference evidence="5" key="1">
    <citation type="submission" date="2022-02" db="EMBL/GenBank/DDBJ databases">
        <title>Atlantic sturgeon de novo genome assembly.</title>
        <authorList>
            <person name="Stock M."/>
            <person name="Klopp C."/>
            <person name="Guiguen Y."/>
            <person name="Cabau C."/>
            <person name="Parinello H."/>
            <person name="Santidrian Yebra-Pimentel E."/>
            <person name="Kuhl H."/>
            <person name="Dirks R.P."/>
            <person name="Guessner J."/>
            <person name="Wuertz S."/>
            <person name="Du K."/>
            <person name="Schartl M."/>
        </authorList>
    </citation>
    <scope>NUCLEOTIDE SEQUENCE</scope>
    <source>
        <strain evidence="5">STURGEONOMICS-FGT-2020</strain>
        <tissue evidence="5">Whole blood</tissue>
    </source>
</reference>
<dbReference type="AlphaFoldDB" id="A0AAD8G6R4"/>
<name>A0AAD8G6R4_ACIOX</name>
<dbReference type="CDD" id="cd01285">
    <property type="entry name" value="nucleoside_deaminase"/>
    <property type="match status" value="1"/>
</dbReference>
<proteinExistence type="inferred from homology"/>
<comment type="similarity">
    <text evidence="3">Belongs to the cytidine and deoxycytidylate deaminase family. ADAT3 subfamily.</text>
</comment>
<feature type="domain" description="CMP/dCMP-type deaminase" evidence="4">
    <location>
        <begin position="170"/>
        <end position="342"/>
    </location>
</feature>
<dbReference type="Proteomes" id="UP001230051">
    <property type="component" value="Unassembled WGS sequence"/>
</dbReference>
<dbReference type="GO" id="GO:0008033">
    <property type="term" value="P:tRNA processing"/>
    <property type="evidence" value="ECO:0007669"/>
    <property type="project" value="UniProtKB-KW"/>
</dbReference>
<dbReference type="InterPro" id="IPR016193">
    <property type="entry name" value="Cytidine_deaminase-like"/>
</dbReference>
<evidence type="ECO:0000256" key="1">
    <source>
        <dbReference type="ARBA" id="ARBA00001947"/>
    </source>
</evidence>
<evidence type="ECO:0000259" key="4">
    <source>
        <dbReference type="PROSITE" id="PS51747"/>
    </source>
</evidence>
<dbReference type="GO" id="GO:0005737">
    <property type="term" value="C:cytoplasm"/>
    <property type="evidence" value="ECO:0007669"/>
    <property type="project" value="TreeGrafter"/>
</dbReference>
<dbReference type="InterPro" id="IPR002125">
    <property type="entry name" value="CMP_dCMP_dom"/>
</dbReference>
<evidence type="ECO:0000313" key="6">
    <source>
        <dbReference type="Proteomes" id="UP001230051"/>
    </source>
</evidence>
<dbReference type="PANTHER" id="PTHR11079:SF156">
    <property type="entry name" value="INACTIVE TRNA-SPECIFIC ADENOSINE DEAMINASE-LIKE PROTEIN 3-RELATED"/>
    <property type="match status" value="1"/>
</dbReference>
<dbReference type="PROSITE" id="PS51747">
    <property type="entry name" value="CYT_DCMP_DEAMINASES_2"/>
    <property type="match status" value="1"/>
</dbReference>
<dbReference type="PANTHER" id="PTHR11079">
    <property type="entry name" value="CYTOSINE DEAMINASE FAMILY MEMBER"/>
    <property type="match status" value="1"/>
</dbReference>
<evidence type="ECO:0000313" key="5">
    <source>
        <dbReference type="EMBL" id="KAK1165602.1"/>
    </source>
</evidence>
<dbReference type="Gene3D" id="3.40.140.10">
    <property type="entry name" value="Cytidine Deaminase, domain 2"/>
    <property type="match status" value="1"/>
</dbReference>
<dbReference type="EMBL" id="JAGXEW010000012">
    <property type="protein sequence ID" value="KAK1165602.1"/>
    <property type="molecule type" value="Genomic_DNA"/>
</dbReference>
<comment type="cofactor">
    <cofactor evidence="1">
        <name>Zn(2+)</name>
        <dbReference type="ChEBI" id="CHEBI:29105"/>
    </cofactor>
</comment>